<evidence type="ECO:0000313" key="1">
    <source>
        <dbReference type="EMBL" id="BAL88752.1"/>
    </source>
</evidence>
<dbReference type="OrthoDB" id="3245799at2"/>
<dbReference type="HOGENOM" id="CLU_1154460_0_0_11"/>
<name>I0H6W5_ACTM4</name>
<evidence type="ECO:0000313" key="2">
    <source>
        <dbReference type="Proteomes" id="UP000007882"/>
    </source>
</evidence>
<keyword evidence="2" id="KW-1185">Reference proteome</keyword>
<dbReference type="eggNOG" id="ENOG502Z9S7">
    <property type="taxonomic scope" value="Bacteria"/>
</dbReference>
<dbReference type="KEGG" id="ams:AMIS_35320"/>
<organism evidence="1 2">
    <name type="scientific">Actinoplanes missouriensis (strain ATCC 14538 / DSM 43046 / CBS 188.64 / JCM 3121 / NBRC 102363 / NCIMB 12654 / NRRL B-3342 / UNCC 431)</name>
    <dbReference type="NCBI Taxonomy" id="512565"/>
    <lineage>
        <taxon>Bacteria</taxon>
        <taxon>Bacillati</taxon>
        <taxon>Actinomycetota</taxon>
        <taxon>Actinomycetes</taxon>
        <taxon>Micromonosporales</taxon>
        <taxon>Micromonosporaceae</taxon>
        <taxon>Actinoplanes</taxon>
    </lineage>
</organism>
<dbReference type="Proteomes" id="UP000007882">
    <property type="component" value="Chromosome"/>
</dbReference>
<dbReference type="STRING" id="512565.AMIS_35320"/>
<dbReference type="PATRIC" id="fig|512565.3.peg.3526"/>
<accession>I0H6W5</accession>
<proteinExistence type="predicted"/>
<dbReference type="RefSeq" id="WP_014443646.1">
    <property type="nucleotide sequence ID" value="NC_017093.1"/>
</dbReference>
<protein>
    <submittedName>
        <fullName evidence="1">Uncharacterized protein</fullName>
    </submittedName>
</protein>
<dbReference type="AlphaFoldDB" id="I0H6W5"/>
<dbReference type="EMBL" id="AP012319">
    <property type="protein sequence ID" value="BAL88752.1"/>
    <property type="molecule type" value="Genomic_DNA"/>
</dbReference>
<sequence>MLVNLARTDVPVYYLGDFSAPADITTMVLPQHREVTAAWVLPVLAALADMDGRGGGAVLPLLAECSGPLGPAMTLAVAYVLGARHEGDRLAAVDAFLILAATDETVLDETVLAATDGTVPAAGEETGRGGGAGFMAGVGAEIGDLCADGTVKLSRVVPALADAHRAGATRAVWQVLVAALPRLLASATAPRGLPDLLELTTQIAGAMSGKADIPGLAEVAGRSGSTRLGKEARRLRAVLR</sequence>
<gene>
    <name evidence="1" type="ordered locus">AMIS_35320</name>
</gene>
<reference evidence="1 2" key="1">
    <citation type="submission" date="2012-02" db="EMBL/GenBank/DDBJ databases">
        <title>Complete genome sequence of Actinoplanes missouriensis 431 (= NBRC 102363).</title>
        <authorList>
            <person name="Ohnishi Y."/>
            <person name="Ishikawa J."/>
            <person name="Sekine M."/>
            <person name="Hosoyama A."/>
            <person name="Harada T."/>
            <person name="Narita H."/>
            <person name="Hata T."/>
            <person name="Konno Y."/>
            <person name="Tutikane K."/>
            <person name="Fujita N."/>
            <person name="Horinouchi S."/>
            <person name="Hayakawa M."/>
        </authorList>
    </citation>
    <scope>NUCLEOTIDE SEQUENCE [LARGE SCALE GENOMIC DNA]</scope>
    <source>
        <strain evidence="2">ATCC 14538 / DSM 43046 / CBS 188.64 / JCM 3121 / NBRC 102363 / NCIMB 12654 / NRRL B-3342 / UNCC 431</strain>
    </source>
</reference>